<evidence type="ECO:0000259" key="2">
    <source>
        <dbReference type="Pfam" id="PF01266"/>
    </source>
</evidence>
<reference evidence="3 4" key="1">
    <citation type="journal article" date="2013" name="ISME J.">
        <title>A metabolic model for members of the genus Tetrasphaera involved in enhanced biological phosphorus removal.</title>
        <authorList>
            <person name="Kristiansen R."/>
            <person name="Nguyen H.T.T."/>
            <person name="Saunders A.M."/>
            <person name="Nielsen J.L."/>
            <person name="Wimmer R."/>
            <person name="Le V.Q."/>
            <person name="McIlroy S.J."/>
            <person name="Petrovski S."/>
            <person name="Seviour R.J."/>
            <person name="Calteau A."/>
            <person name="Nielsen K.L."/>
            <person name="Nielsen P.H."/>
        </authorList>
    </citation>
    <scope>NUCLEOTIDE SEQUENCE [LARGE SCALE GENOMIC DNA]</scope>
    <source>
        <strain evidence="3 4">T1-X7</strain>
    </source>
</reference>
<evidence type="ECO:0000256" key="1">
    <source>
        <dbReference type="ARBA" id="ARBA00023002"/>
    </source>
</evidence>
<sequence>MSTRPLPESAQVVVVGGGVMGASTAFHLAEAGVRDVLLLERDALACGSTSRSAGGVRAQFSDAVNVELGARSLLAFERFAERPGGEIDLHQVGYLFLHTEPAAWAAAQEAVAMQNARGVATRLLGAEEAGRLNPGIVTGEVLGATFHPRDGYCSPENVVQGYARGARAHGATVRTGVGVTGIETSGGEITGVMTEGGTVRTSTVVCTAGTWSRAVGEWAGVDLPIDPLRRQIVVTEPLPAPLLDVFHDRTPMTIDAQSTFYLHREGPSVLVGMSYRGERPGFRPGFSDAWTSDLLEAMERRAPALLDLGLAHRWAGYYECTPDHNALIGEAPAVSRFLYAAGFSGHGFLQGPAVGEVLRDLYLDREPVIDVSTLSADRFAAGTTVLERAIV</sequence>
<dbReference type="PANTHER" id="PTHR13847:SF287">
    <property type="entry name" value="FAD-DEPENDENT OXIDOREDUCTASE DOMAIN-CONTAINING PROTEIN 1"/>
    <property type="match status" value="1"/>
</dbReference>
<dbReference type="PANTHER" id="PTHR13847">
    <property type="entry name" value="SARCOSINE DEHYDROGENASE-RELATED"/>
    <property type="match status" value="1"/>
</dbReference>
<evidence type="ECO:0000313" key="3">
    <source>
        <dbReference type="EMBL" id="CCH76985.1"/>
    </source>
</evidence>
<keyword evidence="1" id="KW-0560">Oxidoreductase</keyword>
<gene>
    <name evidence="3" type="ORF">BN12_1560045</name>
</gene>
<proteinExistence type="predicted"/>
<dbReference type="Proteomes" id="UP000035721">
    <property type="component" value="Unassembled WGS sequence"/>
</dbReference>
<name>A0A077LYF5_9MICO</name>
<dbReference type="SUPFAM" id="SSF51905">
    <property type="entry name" value="FAD/NAD(P)-binding domain"/>
    <property type="match status" value="1"/>
</dbReference>
<dbReference type="GO" id="GO:0016491">
    <property type="term" value="F:oxidoreductase activity"/>
    <property type="evidence" value="ECO:0007669"/>
    <property type="project" value="UniProtKB-KW"/>
</dbReference>
<keyword evidence="4" id="KW-1185">Reference proteome</keyword>
<dbReference type="GO" id="GO:0005737">
    <property type="term" value="C:cytoplasm"/>
    <property type="evidence" value="ECO:0007669"/>
    <property type="project" value="TreeGrafter"/>
</dbReference>
<dbReference type="InterPro" id="IPR036188">
    <property type="entry name" value="FAD/NAD-bd_sf"/>
</dbReference>
<accession>A0A077LYF5</accession>
<dbReference type="Gene3D" id="3.30.9.10">
    <property type="entry name" value="D-Amino Acid Oxidase, subunit A, domain 2"/>
    <property type="match status" value="1"/>
</dbReference>
<evidence type="ECO:0000313" key="4">
    <source>
        <dbReference type="Proteomes" id="UP000035721"/>
    </source>
</evidence>
<dbReference type="OrthoDB" id="9805852at2"/>
<dbReference type="Pfam" id="PF01266">
    <property type="entry name" value="DAO"/>
    <property type="match status" value="1"/>
</dbReference>
<comment type="caution">
    <text evidence="3">The sequence shown here is derived from an EMBL/GenBank/DDBJ whole genome shotgun (WGS) entry which is preliminary data.</text>
</comment>
<dbReference type="EMBL" id="CAJB01000064">
    <property type="protein sequence ID" value="CCH76985.1"/>
    <property type="molecule type" value="Genomic_DNA"/>
</dbReference>
<dbReference type="Gene3D" id="3.50.50.60">
    <property type="entry name" value="FAD/NAD(P)-binding domain"/>
    <property type="match status" value="1"/>
</dbReference>
<dbReference type="RefSeq" id="WP_048553868.1">
    <property type="nucleotide sequence ID" value="NZ_HF570958.1"/>
</dbReference>
<dbReference type="STRING" id="1194083.BN12_1560045"/>
<protein>
    <submittedName>
        <fullName evidence="3">Sarcosine oxidase subunit beta</fullName>
    </submittedName>
</protein>
<dbReference type="AlphaFoldDB" id="A0A077LYF5"/>
<organism evidence="3 4">
    <name type="scientific">Nostocoides japonicum T1-X7</name>
    <dbReference type="NCBI Taxonomy" id="1194083"/>
    <lineage>
        <taxon>Bacteria</taxon>
        <taxon>Bacillati</taxon>
        <taxon>Actinomycetota</taxon>
        <taxon>Actinomycetes</taxon>
        <taxon>Micrococcales</taxon>
        <taxon>Intrasporangiaceae</taxon>
        <taxon>Nostocoides</taxon>
    </lineage>
</organism>
<dbReference type="InterPro" id="IPR006076">
    <property type="entry name" value="FAD-dep_OxRdtase"/>
</dbReference>
<feature type="domain" description="FAD dependent oxidoreductase" evidence="2">
    <location>
        <begin position="12"/>
        <end position="361"/>
    </location>
</feature>